<dbReference type="Gene3D" id="1.10.3720.10">
    <property type="entry name" value="MetI-like"/>
    <property type="match status" value="1"/>
</dbReference>
<dbReference type="InterPro" id="IPR010065">
    <property type="entry name" value="AA_ABC_transptr_permease_3TM"/>
</dbReference>
<dbReference type="PROSITE" id="PS50928">
    <property type="entry name" value="ABC_TM1"/>
    <property type="match status" value="1"/>
</dbReference>
<dbReference type="KEGG" id="rhy:RD110_22370"/>
<keyword evidence="6 10" id="KW-0812">Transmembrane</keyword>
<protein>
    <submittedName>
        <fullName evidence="12">Polar amino acid ABC transporter permease</fullName>
    </submittedName>
</protein>
<evidence type="ECO:0000313" key="13">
    <source>
        <dbReference type="Proteomes" id="UP000186609"/>
    </source>
</evidence>
<dbReference type="PANTHER" id="PTHR30614:SF20">
    <property type="entry name" value="GLUTAMINE TRANSPORT SYSTEM PERMEASE PROTEIN GLNP"/>
    <property type="match status" value="1"/>
</dbReference>
<name>A0A1P8K0T8_9BURK</name>
<feature type="domain" description="ABC transmembrane type-1" evidence="11">
    <location>
        <begin position="11"/>
        <end position="199"/>
    </location>
</feature>
<evidence type="ECO:0000313" key="12">
    <source>
        <dbReference type="EMBL" id="APW39612.1"/>
    </source>
</evidence>
<accession>A0A1P8K0T8</accession>
<dbReference type="InterPro" id="IPR000515">
    <property type="entry name" value="MetI-like"/>
</dbReference>
<dbReference type="GO" id="GO:0022857">
    <property type="term" value="F:transmembrane transporter activity"/>
    <property type="evidence" value="ECO:0007669"/>
    <property type="project" value="InterPro"/>
</dbReference>
<evidence type="ECO:0000256" key="7">
    <source>
        <dbReference type="ARBA" id="ARBA00022970"/>
    </source>
</evidence>
<sequence length="232" mass="24312">MQSLPLLIAGLGNTLLLCVLAMAVSAVAGHAVLFLRLSRWAVARGLARAYVSLMRGTPALVQLFVLFFALPLIGAGGHPLLAAVLAIGCNSAAYVGEILRANLPVVSQGQREAAAALGMAPRHTWQRIIGPQVWRASLPALVNEFTILLKTTPLASVVGVTELAYAGQMVSARTFRQDEVLVVVAVCYLAITLPTIALARRLERRLHADPTGGDAGRRPVGAIDAAAATGAR</sequence>
<proteinExistence type="inferred from homology"/>
<dbReference type="Proteomes" id="UP000186609">
    <property type="component" value="Chromosome"/>
</dbReference>
<keyword evidence="8 10" id="KW-1133">Transmembrane helix</keyword>
<evidence type="ECO:0000256" key="6">
    <source>
        <dbReference type="ARBA" id="ARBA00022692"/>
    </source>
</evidence>
<feature type="transmembrane region" description="Helical" evidence="10">
    <location>
        <begin position="6"/>
        <end position="35"/>
    </location>
</feature>
<dbReference type="PANTHER" id="PTHR30614">
    <property type="entry name" value="MEMBRANE COMPONENT OF AMINO ACID ABC TRANSPORTER"/>
    <property type="match status" value="1"/>
</dbReference>
<dbReference type="InterPro" id="IPR043429">
    <property type="entry name" value="ArtM/GltK/GlnP/TcyL/YhdX-like"/>
</dbReference>
<keyword evidence="4 10" id="KW-0813">Transport</keyword>
<dbReference type="AlphaFoldDB" id="A0A1P8K0T8"/>
<evidence type="ECO:0000256" key="1">
    <source>
        <dbReference type="ARBA" id="ARBA00003159"/>
    </source>
</evidence>
<comment type="similarity">
    <text evidence="3">Belongs to the binding-protein-dependent transport system permease family. HisMQ subfamily.</text>
</comment>
<reference evidence="12 13" key="1">
    <citation type="submission" date="2017-01" db="EMBL/GenBank/DDBJ databases">
        <authorList>
            <person name="Mah S.A."/>
            <person name="Swanson W.J."/>
            <person name="Moy G.W."/>
            <person name="Vacquier V.D."/>
        </authorList>
    </citation>
    <scope>NUCLEOTIDE SEQUENCE [LARGE SCALE GENOMIC DNA]</scope>
    <source>
        <strain evidence="12 13">DCY110</strain>
    </source>
</reference>
<dbReference type="RefSeq" id="WP_076202104.1">
    <property type="nucleotide sequence ID" value="NZ_CP019236.1"/>
</dbReference>
<evidence type="ECO:0000256" key="5">
    <source>
        <dbReference type="ARBA" id="ARBA00022475"/>
    </source>
</evidence>
<keyword evidence="13" id="KW-1185">Reference proteome</keyword>
<gene>
    <name evidence="12" type="ORF">RD110_22370</name>
</gene>
<dbReference type="InterPro" id="IPR035906">
    <property type="entry name" value="MetI-like_sf"/>
</dbReference>
<evidence type="ECO:0000259" key="11">
    <source>
        <dbReference type="PROSITE" id="PS50928"/>
    </source>
</evidence>
<keyword evidence="7" id="KW-0029">Amino-acid transport</keyword>
<evidence type="ECO:0000256" key="2">
    <source>
        <dbReference type="ARBA" id="ARBA00004429"/>
    </source>
</evidence>
<feature type="transmembrane region" description="Helical" evidence="10">
    <location>
        <begin position="180"/>
        <end position="199"/>
    </location>
</feature>
<dbReference type="GO" id="GO:0043190">
    <property type="term" value="C:ATP-binding cassette (ABC) transporter complex"/>
    <property type="evidence" value="ECO:0007669"/>
    <property type="project" value="InterPro"/>
</dbReference>
<keyword evidence="5" id="KW-1003">Cell membrane</keyword>
<evidence type="ECO:0000256" key="9">
    <source>
        <dbReference type="ARBA" id="ARBA00023136"/>
    </source>
</evidence>
<dbReference type="STRING" id="1842727.RD110_22370"/>
<evidence type="ECO:0000256" key="8">
    <source>
        <dbReference type="ARBA" id="ARBA00022989"/>
    </source>
</evidence>
<evidence type="ECO:0000256" key="3">
    <source>
        <dbReference type="ARBA" id="ARBA00010072"/>
    </source>
</evidence>
<feature type="transmembrane region" description="Helical" evidence="10">
    <location>
        <begin position="56"/>
        <end position="75"/>
    </location>
</feature>
<dbReference type="CDD" id="cd06261">
    <property type="entry name" value="TM_PBP2"/>
    <property type="match status" value="1"/>
</dbReference>
<comment type="subcellular location">
    <subcellularLocation>
        <location evidence="2">Cell inner membrane</location>
        <topology evidence="2">Multi-pass membrane protein</topology>
    </subcellularLocation>
    <subcellularLocation>
        <location evidence="10">Cell membrane</location>
        <topology evidence="10">Multi-pass membrane protein</topology>
    </subcellularLocation>
</comment>
<dbReference type="SUPFAM" id="SSF161098">
    <property type="entry name" value="MetI-like"/>
    <property type="match status" value="1"/>
</dbReference>
<dbReference type="NCBIfam" id="TIGR01726">
    <property type="entry name" value="HEQRo_perm_3TM"/>
    <property type="match status" value="1"/>
</dbReference>
<comment type="function">
    <text evidence="1">Part of the binding-protein-dependent transport system for glutamine; probably responsible for the translocation of the substrate across the membrane.</text>
</comment>
<keyword evidence="9 10" id="KW-0472">Membrane</keyword>
<dbReference type="EMBL" id="CP019236">
    <property type="protein sequence ID" value="APW39612.1"/>
    <property type="molecule type" value="Genomic_DNA"/>
</dbReference>
<evidence type="ECO:0000256" key="10">
    <source>
        <dbReference type="RuleBase" id="RU363032"/>
    </source>
</evidence>
<dbReference type="OrthoDB" id="7026155at2"/>
<dbReference type="Pfam" id="PF00528">
    <property type="entry name" value="BPD_transp_1"/>
    <property type="match status" value="1"/>
</dbReference>
<organism evidence="12 13">
    <name type="scientific">Rhodoferax koreensis</name>
    <dbReference type="NCBI Taxonomy" id="1842727"/>
    <lineage>
        <taxon>Bacteria</taxon>
        <taxon>Pseudomonadati</taxon>
        <taxon>Pseudomonadota</taxon>
        <taxon>Betaproteobacteria</taxon>
        <taxon>Burkholderiales</taxon>
        <taxon>Comamonadaceae</taxon>
        <taxon>Rhodoferax</taxon>
    </lineage>
</organism>
<evidence type="ECO:0000256" key="4">
    <source>
        <dbReference type="ARBA" id="ARBA00022448"/>
    </source>
</evidence>
<dbReference type="GO" id="GO:0006865">
    <property type="term" value="P:amino acid transport"/>
    <property type="evidence" value="ECO:0007669"/>
    <property type="project" value="UniProtKB-KW"/>
</dbReference>